<dbReference type="Proteomes" id="UP000529795">
    <property type="component" value="Unassembled WGS sequence"/>
</dbReference>
<dbReference type="RefSeq" id="WP_221364192.1">
    <property type="nucleotide sequence ID" value="NZ_JACIEV010000002.1"/>
</dbReference>
<dbReference type="AlphaFoldDB" id="A0A840F948"/>
<feature type="chain" id="PRO_5032523211" evidence="2">
    <location>
        <begin position="26"/>
        <end position="598"/>
    </location>
</feature>
<keyword evidence="2" id="KW-0732">Signal</keyword>
<evidence type="ECO:0000313" key="4">
    <source>
        <dbReference type="Proteomes" id="UP000529795"/>
    </source>
</evidence>
<feature type="signal peptide" evidence="2">
    <location>
        <begin position="1"/>
        <end position="25"/>
    </location>
</feature>
<evidence type="ECO:0000256" key="2">
    <source>
        <dbReference type="SAM" id="SignalP"/>
    </source>
</evidence>
<feature type="region of interest" description="Disordered" evidence="1">
    <location>
        <begin position="27"/>
        <end position="93"/>
    </location>
</feature>
<dbReference type="EMBL" id="JACIEV010000002">
    <property type="protein sequence ID" value="MBB4153101.1"/>
    <property type="molecule type" value="Genomic_DNA"/>
</dbReference>
<accession>A0A840F948</accession>
<feature type="compositionally biased region" description="Pro residues" evidence="1">
    <location>
        <begin position="77"/>
        <end position="91"/>
    </location>
</feature>
<evidence type="ECO:0000313" key="3">
    <source>
        <dbReference type="EMBL" id="MBB4153101.1"/>
    </source>
</evidence>
<evidence type="ECO:0000256" key="1">
    <source>
        <dbReference type="SAM" id="MobiDB-lite"/>
    </source>
</evidence>
<gene>
    <name evidence="3" type="ORF">GGQ80_000989</name>
</gene>
<name>A0A840F948_9SPHN</name>
<organism evidence="3 4">
    <name type="scientific">Sphingomonas jinjuensis</name>
    <dbReference type="NCBI Taxonomy" id="535907"/>
    <lineage>
        <taxon>Bacteria</taxon>
        <taxon>Pseudomonadati</taxon>
        <taxon>Pseudomonadota</taxon>
        <taxon>Alphaproteobacteria</taxon>
        <taxon>Sphingomonadales</taxon>
        <taxon>Sphingomonadaceae</taxon>
        <taxon>Sphingomonas</taxon>
    </lineage>
</organism>
<protein>
    <submittedName>
        <fullName evidence="3">Uncharacterized protein</fullName>
    </submittedName>
</protein>
<sequence>MPISAKTRAGIAALAIAAAALPAIGQDRPESLLPPGFGDNQPTPTPRATGNGPASLLPPSVAASPGQPGAIVQPLPTDTPSPTPSATPTPTPMDAKALADYELPPFARRSLALVGPGGVDGGLPADAFGRADGRYLEGLMRSLDAPLPSRWMSILLRRTLASQLRTPRNVNGADFAAERAWLLLRMGESVAARAVAQSVDTGNASRKLLEVAMNTSLATGDPGGLCPLADRGRQATGERGWVMAQAMCAGLSGNATAAKSLMAQARRRRVAEGVDLRLAQKVSGAGPGGGQAVTIEWSPADTLTVWRFGLASATGVAIPAEMFATTGSQVRYWQALSPSVGDADRLPYAEAAAGQGVLSNAALVDLFGAIDEGDDVPAAASAAASDLRVAYVGGDTDARIGAIRQLWGEAAATPYARLVLTARAAARLPVGEGLEDADRLVASMLSAGLDRSAARWRGRVTQGGDAWAMIALADPDRGGRLTYNAVAGYGGTGDAALKQRLFFAGLAGLGRLTPEDAQRAAEALEVPVGASNAWTQALDRAVMAREPGTVVLLCAVGLQTPAWRGVPPATLYRITAALTAVGLDGYARMIAAEAIARA</sequence>
<keyword evidence="4" id="KW-1185">Reference proteome</keyword>
<reference evidence="3 4" key="1">
    <citation type="submission" date="2020-08" db="EMBL/GenBank/DDBJ databases">
        <title>Genomic Encyclopedia of Type Strains, Phase IV (KMG-IV): sequencing the most valuable type-strain genomes for metagenomic binning, comparative biology and taxonomic classification.</title>
        <authorList>
            <person name="Goeker M."/>
        </authorList>
    </citation>
    <scope>NUCLEOTIDE SEQUENCE [LARGE SCALE GENOMIC DNA]</scope>
    <source>
        <strain evidence="3 4">YC6723</strain>
    </source>
</reference>
<comment type="caution">
    <text evidence="3">The sequence shown here is derived from an EMBL/GenBank/DDBJ whole genome shotgun (WGS) entry which is preliminary data.</text>
</comment>
<proteinExistence type="predicted"/>